<dbReference type="Proteomes" id="UP001596298">
    <property type="component" value="Unassembled WGS sequence"/>
</dbReference>
<reference evidence="2" key="1">
    <citation type="journal article" date="2019" name="Int. J. Syst. Evol. Microbiol.">
        <title>The Global Catalogue of Microorganisms (GCM) 10K type strain sequencing project: providing services to taxonomists for standard genome sequencing and annotation.</title>
        <authorList>
            <consortium name="The Broad Institute Genomics Platform"/>
            <consortium name="The Broad Institute Genome Sequencing Center for Infectious Disease"/>
            <person name="Wu L."/>
            <person name="Ma J."/>
        </authorList>
    </citation>
    <scope>NUCLEOTIDE SEQUENCE [LARGE SCALE GENOMIC DNA]</scope>
    <source>
        <strain evidence="2">CCUG 58127</strain>
    </source>
</reference>
<name>A0ABW2AE05_9MICO</name>
<dbReference type="EMBL" id="JBHSWH010000001">
    <property type="protein sequence ID" value="MFC6705057.1"/>
    <property type="molecule type" value="Genomic_DNA"/>
</dbReference>
<comment type="caution">
    <text evidence="1">The sequence shown here is derived from an EMBL/GenBank/DDBJ whole genome shotgun (WGS) entry which is preliminary data.</text>
</comment>
<proteinExistence type="predicted"/>
<sequence length="212" mass="22652">MTATTADLAQRTLGITESREIVRRIGEGAHATIGANTRSRQLTALAGVTREGFKLLLPSDGRWRMISGPADRLGGELVGLVTTLERLTGTALTTAPPPAVDIPPLAPGELLALAEVIRQGDGERLEAALDELELAGMPWWVTQFAWGAEAVLTLRLTGEGIAGFATMLHLMPGGWGCLQADPEDDLTFHPMTTIEVQARVSAFADLLQECSW</sequence>
<gene>
    <name evidence="1" type="ORF">ACFQDH_07190</name>
</gene>
<keyword evidence="2" id="KW-1185">Reference proteome</keyword>
<accession>A0ABW2AE05</accession>
<evidence type="ECO:0000313" key="1">
    <source>
        <dbReference type="EMBL" id="MFC6705057.1"/>
    </source>
</evidence>
<evidence type="ECO:0000313" key="2">
    <source>
        <dbReference type="Proteomes" id="UP001596298"/>
    </source>
</evidence>
<organism evidence="1 2">
    <name type="scientific">Flexivirga alba</name>
    <dbReference type="NCBI Taxonomy" id="702742"/>
    <lineage>
        <taxon>Bacteria</taxon>
        <taxon>Bacillati</taxon>
        <taxon>Actinomycetota</taxon>
        <taxon>Actinomycetes</taxon>
        <taxon>Micrococcales</taxon>
        <taxon>Dermacoccaceae</taxon>
        <taxon>Flexivirga</taxon>
    </lineage>
</organism>
<protein>
    <submittedName>
        <fullName evidence="1">Uncharacterized protein</fullName>
    </submittedName>
</protein>
<dbReference type="RefSeq" id="WP_382399852.1">
    <property type="nucleotide sequence ID" value="NZ_JBHSWH010000001.1"/>
</dbReference>